<reference evidence="1 2" key="1">
    <citation type="submission" date="2022-10" db="EMBL/GenBank/DDBJ databases">
        <title>Luteolibacter arcticus strain CCTCC AB 2014275, whole genome shotgun sequencing project.</title>
        <authorList>
            <person name="Zhao G."/>
            <person name="Shen L."/>
        </authorList>
    </citation>
    <scope>NUCLEOTIDE SEQUENCE [LARGE SCALE GENOMIC DNA]</scope>
    <source>
        <strain evidence="1 2">CCTCC AB 2014275</strain>
    </source>
</reference>
<protein>
    <submittedName>
        <fullName evidence="1">Uncharacterized protein</fullName>
    </submittedName>
</protein>
<comment type="caution">
    <text evidence="1">The sequence shown here is derived from an EMBL/GenBank/DDBJ whole genome shotgun (WGS) entry which is preliminary data.</text>
</comment>
<accession>A0ABT3GCM5</accession>
<organism evidence="1 2">
    <name type="scientific">Luteolibacter arcticus</name>
    <dbReference type="NCBI Taxonomy" id="1581411"/>
    <lineage>
        <taxon>Bacteria</taxon>
        <taxon>Pseudomonadati</taxon>
        <taxon>Verrucomicrobiota</taxon>
        <taxon>Verrucomicrobiia</taxon>
        <taxon>Verrucomicrobiales</taxon>
        <taxon>Verrucomicrobiaceae</taxon>
        <taxon>Luteolibacter</taxon>
    </lineage>
</organism>
<evidence type="ECO:0000313" key="1">
    <source>
        <dbReference type="EMBL" id="MCW1921367.1"/>
    </source>
</evidence>
<gene>
    <name evidence="1" type="ORF">OKA05_02310</name>
</gene>
<keyword evidence="2" id="KW-1185">Reference proteome</keyword>
<dbReference type="RefSeq" id="WP_264485476.1">
    <property type="nucleotide sequence ID" value="NZ_JAPDDT010000001.1"/>
</dbReference>
<proteinExistence type="predicted"/>
<dbReference type="Proteomes" id="UP001320876">
    <property type="component" value="Unassembled WGS sequence"/>
</dbReference>
<evidence type="ECO:0000313" key="2">
    <source>
        <dbReference type="Proteomes" id="UP001320876"/>
    </source>
</evidence>
<name>A0ABT3GCM5_9BACT</name>
<dbReference type="EMBL" id="JAPDDT010000001">
    <property type="protein sequence ID" value="MCW1921367.1"/>
    <property type="molecule type" value="Genomic_DNA"/>
</dbReference>
<sequence length="101" mass="11762">MARTLRVREDGAGELTAAQKLWPGRLDRPETSGILWSVPEEYVSFESSQEDKRRQRAEDARRLAEGLVTPRQLQDENSIFPLDATYRIVNLAEYLKRHYSR</sequence>